<comment type="catalytic activity">
    <reaction evidence="9">
        <text>DNA(n) + a 2'-deoxyribonucleoside 5'-triphosphate = DNA(n+1) + diphosphate</text>
        <dbReference type="Rhea" id="RHEA:22508"/>
        <dbReference type="Rhea" id="RHEA-COMP:17339"/>
        <dbReference type="Rhea" id="RHEA-COMP:17340"/>
        <dbReference type="ChEBI" id="CHEBI:33019"/>
        <dbReference type="ChEBI" id="CHEBI:61560"/>
        <dbReference type="ChEBI" id="CHEBI:173112"/>
        <dbReference type="EC" id="2.7.7.7"/>
    </reaction>
</comment>
<name>A0ABU5IJL5_9BURK</name>
<proteinExistence type="predicted"/>
<evidence type="ECO:0000256" key="4">
    <source>
        <dbReference type="ARBA" id="ARBA00022490"/>
    </source>
</evidence>
<dbReference type="Proteomes" id="UP001293718">
    <property type="component" value="Unassembled WGS sequence"/>
</dbReference>
<accession>A0ABU5IJL5</accession>
<dbReference type="Gene3D" id="1.10.10.1600">
    <property type="entry name" value="Bacterial DNA polymerase III alpha subunit, thumb domain"/>
    <property type="match status" value="1"/>
</dbReference>
<evidence type="ECO:0000256" key="9">
    <source>
        <dbReference type="ARBA" id="ARBA00049244"/>
    </source>
</evidence>
<dbReference type="InterPro" id="IPR049821">
    <property type="entry name" value="PolIIIA_DnaE1_PHP"/>
</dbReference>
<dbReference type="PANTHER" id="PTHR32294">
    <property type="entry name" value="DNA POLYMERASE III SUBUNIT ALPHA"/>
    <property type="match status" value="1"/>
</dbReference>
<evidence type="ECO:0000256" key="7">
    <source>
        <dbReference type="ARBA" id="ARBA00022705"/>
    </source>
</evidence>
<comment type="subcellular location">
    <subcellularLocation>
        <location evidence="1">Cytoplasm</location>
    </subcellularLocation>
</comment>
<evidence type="ECO:0000313" key="11">
    <source>
        <dbReference type="EMBL" id="MDZ5459081.1"/>
    </source>
</evidence>
<dbReference type="EC" id="2.7.7.7" evidence="2"/>
<sequence>MPFVHLRTHTEYSVVDGTLRIDDAVAAARADGQVALGITDFNNLFGALKFYSACRKKGLKPVVGVDVWMEPEEGQAQPSRLALLVQNVDGYHNLSELLARAWTRNTQRAQAWVKWEWLEELGGGLIALSGADCGNVGLALNAGDTRRAKAAALRLAEIFPDRFYLELQRAGLPGNEAHVRAAVALAGQLRLPVVATHPIQFLEPDDFEAHEARVCIAEGETLGNPRRVKRFTRDQHFKTQAEMEKLFADVPSAIANTVEIAKRCSLSLVLGKPQLPDFPTPPLADGSPMPIADYFRQASFEGLELRLKMLFPDEAKRDAERPRYVDRLEFEIGTILKMGFPGYFLIVSDFIKWAKENGCPVGPGRGSGAGSLVAYALLITDLDPLQYNLLFERFLNPERVSMPDFDIDFCQGNRDRVIEYVKNKYGREAVSQIATFGTMAAKAALRDVGRVLGMGYGHVDSIAKLIPAPPGKSVTLAKVPDKPESNVIYARQEAPELEQREAAEEEVAELLKLAMRVEGMVRNIGMHAGGVLIAPGKITDFCPLYQQPGSDSAVSQYDKDDVEAIGLVKFDFLGLATLTILELARHFIVSRHADQKDFAFETIPLDDRRVYDLFSKGLTEAVFQFESRGMQGMLRDAKPSRLEDLIALNALYRPGPMDLIPTFVARKHGREEVIYPHPLTEPVLSETYGIMVYQEQVMQVAQVLGGYSLGGADMLRRAMGKKKPEEMAKHREIFRKGAAEKNIDQAKADEVFDLMEKFAGYGFNKSHAAAYSLLAYHTGWLKVHYTAEFFAANMTIELDDTDKLKVLLADARNNFGIQFDPPDVNASVYRFEPVESKRIRYGLGAIKGTGQGAIEAIVAARKEGGAFKSFFDFCARVDRSRVNKRVMEALVKAGAFDSLYPSEQRASLLASVGLAFEWANTQAAHVDQGGLFDFGDDSHGSSAQEPPLVVVEPWSIKERLLQEKTAIGFFLSGHLFDQCEEEVRRFARLRVADLQDSREPQLLAGIVTELRIVNGARGRVGIFKLDDRSGFIEAVADERLLDANKELLRDDELVIVQAKCQPDRFSGGLRLNVQQVWDLAAARCRFARFLRVPVNGTAPPVEEVLRDFPARRFEDEAGEQFQGLTVRLLLQREGAQAELDLGDAARFYPTDEALACWSRGTHGKSRLVYGAEATS</sequence>
<dbReference type="SUPFAM" id="SSF89550">
    <property type="entry name" value="PHP domain-like"/>
    <property type="match status" value="1"/>
</dbReference>
<dbReference type="SMART" id="SM00481">
    <property type="entry name" value="POLIIIAc"/>
    <property type="match status" value="1"/>
</dbReference>
<dbReference type="InterPro" id="IPR004365">
    <property type="entry name" value="NA-bd_OB_tRNA"/>
</dbReference>
<dbReference type="Pfam" id="PF17657">
    <property type="entry name" value="DNA_pol3_finger"/>
    <property type="match status" value="1"/>
</dbReference>
<dbReference type="InterPro" id="IPR040982">
    <property type="entry name" value="DNA_pol3_finger"/>
</dbReference>
<dbReference type="RefSeq" id="WP_322466931.1">
    <property type="nucleotide sequence ID" value="NZ_JAXOJX010000038.1"/>
</dbReference>
<dbReference type="Gene3D" id="3.20.20.140">
    <property type="entry name" value="Metal-dependent hydrolases"/>
    <property type="match status" value="1"/>
</dbReference>
<dbReference type="Pfam" id="PF07733">
    <property type="entry name" value="DNA_pol3_alpha"/>
    <property type="match status" value="1"/>
</dbReference>
<dbReference type="Gene3D" id="1.10.150.870">
    <property type="match status" value="1"/>
</dbReference>
<dbReference type="NCBIfam" id="NF004226">
    <property type="entry name" value="PRK05673.1"/>
    <property type="match status" value="1"/>
</dbReference>
<dbReference type="NCBIfam" id="TIGR00594">
    <property type="entry name" value="polc"/>
    <property type="match status" value="1"/>
</dbReference>
<evidence type="ECO:0000259" key="10">
    <source>
        <dbReference type="SMART" id="SM00481"/>
    </source>
</evidence>
<dbReference type="InterPro" id="IPR004805">
    <property type="entry name" value="DnaE2/DnaE/PolC"/>
</dbReference>
<dbReference type="InterPro" id="IPR003141">
    <property type="entry name" value="Pol/His_phosphatase_N"/>
</dbReference>
<dbReference type="CDD" id="cd04485">
    <property type="entry name" value="DnaE_OBF"/>
    <property type="match status" value="1"/>
</dbReference>
<keyword evidence="8" id="KW-0239">DNA-directed DNA polymerase</keyword>
<protein>
    <recommendedName>
        <fullName evidence="3">DNA polymerase III subunit alpha</fullName>
        <ecNumber evidence="2">2.7.7.7</ecNumber>
    </recommendedName>
</protein>
<dbReference type="EMBL" id="JAXOJX010000038">
    <property type="protein sequence ID" value="MDZ5459081.1"/>
    <property type="molecule type" value="Genomic_DNA"/>
</dbReference>
<evidence type="ECO:0000256" key="5">
    <source>
        <dbReference type="ARBA" id="ARBA00022679"/>
    </source>
</evidence>
<keyword evidence="12" id="KW-1185">Reference proteome</keyword>
<dbReference type="InterPro" id="IPR041931">
    <property type="entry name" value="DNA_pol3_alpha_thumb_dom"/>
</dbReference>
<keyword evidence="4" id="KW-0963">Cytoplasm</keyword>
<dbReference type="CDD" id="cd07433">
    <property type="entry name" value="PHP_PolIIIA_DnaE1"/>
    <property type="match status" value="1"/>
</dbReference>
<evidence type="ECO:0000256" key="6">
    <source>
        <dbReference type="ARBA" id="ARBA00022695"/>
    </source>
</evidence>
<dbReference type="InterPro" id="IPR011708">
    <property type="entry name" value="DNA_pol3_alpha_NTPase_dom"/>
</dbReference>
<dbReference type="InterPro" id="IPR016195">
    <property type="entry name" value="Pol/histidinol_Pase-like"/>
</dbReference>
<dbReference type="Pfam" id="PF14579">
    <property type="entry name" value="HHH_6"/>
    <property type="match status" value="1"/>
</dbReference>
<dbReference type="Pfam" id="PF02811">
    <property type="entry name" value="PHP"/>
    <property type="match status" value="1"/>
</dbReference>
<evidence type="ECO:0000256" key="1">
    <source>
        <dbReference type="ARBA" id="ARBA00004496"/>
    </source>
</evidence>
<feature type="domain" description="Polymerase/histidinol phosphatase N-terminal" evidence="10">
    <location>
        <begin position="4"/>
        <end position="71"/>
    </location>
</feature>
<evidence type="ECO:0000256" key="2">
    <source>
        <dbReference type="ARBA" id="ARBA00012417"/>
    </source>
</evidence>
<dbReference type="PANTHER" id="PTHR32294:SF0">
    <property type="entry name" value="DNA POLYMERASE III SUBUNIT ALPHA"/>
    <property type="match status" value="1"/>
</dbReference>
<evidence type="ECO:0000256" key="3">
    <source>
        <dbReference type="ARBA" id="ARBA00019114"/>
    </source>
</evidence>
<dbReference type="InterPro" id="IPR029460">
    <property type="entry name" value="DNAPol_HHH"/>
</dbReference>
<dbReference type="GO" id="GO:0003887">
    <property type="term" value="F:DNA-directed DNA polymerase activity"/>
    <property type="evidence" value="ECO:0007669"/>
    <property type="project" value="UniProtKB-EC"/>
</dbReference>
<dbReference type="Pfam" id="PF01336">
    <property type="entry name" value="tRNA_anti-codon"/>
    <property type="match status" value="1"/>
</dbReference>
<evidence type="ECO:0000313" key="12">
    <source>
        <dbReference type="Proteomes" id="UP001293718"/>
    </source>
</evidence>
<gene>
    <name evidence="11" type="primary">dnaE</name>
    <name evidence="11" type="ORF">SM757_21115</name>
</gene>
<keyword evidence="6 11" id="KW-0548">Nucleotidyltransferase</keyword>
<organism evidence="11 12">
    <name type="scientific">Azohydromonas lata</name>
    <dbReference type="NCBI Taxonomy" id="45677"/>
    <lineage>
        <taxon>Bacteria</taxon>
        <taxon>Pseudomonadati</taxon>
        <taxon>Pseudomonadota</taxon>
        <taxon>Betaproteobacteria</taxon>
        <taxon>Burkholderiales</taxon>
        <taxon>Sphaerotilaceae</taxon>
        <taxon>Azohydromonas</taxon>
    </lineage>
</organism>
<keyword evidence="5 11" id="KW-0808">Transferase</keyword>
<reference evidence="11 12" key="1">
    <citation type="submission" date="2023-11" db="EMBL/GenBank/DDBJ databases">
        <title>Draft genome of Azohydromonas lata strain H1 (DSM1123), a polyhydroxyalkanoate producer.</title>
        <authorList>
            <person name="Traversa D."/>
            <person name="D'Addabbo P."/>
            <person name="Pazzani C."/>
            <person name="Manzari C."/>
            <person name="Chiara M."/>
            <person name="Scrascia M."/>
        </authorList>
    </citation>
    <scope>NUCLEOTIDE SEQUENCE [LARGE SCALE GENOMIC DNA]</scope>
    <source>
        <strain evidence="11 12">H1</strain>
    </source>
</reference>
<dbReference type="InterPro" id="IPR004013">
    <property type="entry name" value="PHP_dom"/>
</dbReference>
<evidence type="ECO:0000256" key="8">
    <source>
        <dbReference type="ARBA" id="ARBA00022932"/>
    </source>
</evidence>
<keyword evidence="7" id="KW-0235">DNA replication</keyword>
<comment type="caution">
    <text evidence="11">The sequence shown here is derived from an EMBL/GenBank/DDBJ whole genome shotgun (WGS) entry which is preliminary data.</text>
</comment>